<dbReference type="OrthoDB" id="6538080at2759"/>
<evidence type="ECO:0000256" key="2">
    <source>
        <dbReference type="SAM" id="MobiDB-lite"/>
    </source>
</evidence>
<dbReference type="GO" id="GO:0000030">
    <property type="term" value="F:mannosyltransferase activity"/>
    <property type="evidence" value="ECO:0007669"/>
    <property type="project" value="TreeGrafter"/>
</dbReference>
<evidence type="ECO:0000313" key="3">
    <source>
        <dbReference type="EMBL" id="CAD7277714.1"/>
    </source>
</evidence>
<evidence type="ECO:0000256" key="1">
    <source>
        <dbReference type="PROSITE-ProRule" id="PRU00339"/>
    </source>
</evidence>
<dbReference type="GO" id="GO:0005783">
    <property type="term" value="C:endoplasmic reticulum"/>
    <property type="evidence" value="ECO:0007669"/>
    <property type="project" value="TreeGrafter"/>
</dbReference>
<protein>
    <submittedName>
        <fullName evidence="3">Uncharacterized protein</fullName>
    </submittedName>
</protein>
<dbReference type="AlphaFoldDB" id="A0A7R9BMD0"/>
<name>A0A7R9BMD0_9CRUS</name>
<dbReference type="SUPFAM" id="SSF48452">
    <property type="entry name" value="TPR-like"/>
    <property type="match status" value="1"/>
</dbReference>
<keyword evidence="4" id="KW-1185">Reference proteome</keyword>
<sequence>MEGKSYFPLLALPLWRVSGVCYEKILQLDPENVQGLHNLCVVHVERGDLANAERCFQEAHEMAPDEGYILKHLQIVRSKLYAPLPSSSSSGAASAPASRSSSFSCTSSSCIDAGKAAKLPP</sequence>
<dbReference type="Proteomes" id="UP000678499">
    <property type="component" value="Unassembled WGS sequence"/>
</dbReference>
<accession>A0A7R9BMD0</accession>
<dbReference type="EMBL" id="OA883021">
    <property type="protein sequence ID" value="CAD7277714.1"/>
    <property type="molecule type" value="Genomic_DNA"/>
</dbReference>
<dbReference type="PANTHER" id="PTHR44395">
    <property type="match status" value="1"/>
</dbReference>
<dbReference type="InterPro" id="IPR011990">
    <property type="entry name" value="TPR-like_helical_dom_sf"/>
</dbReference>
<dbReference type="GO" id="GO:0035269">
    <property type="term" value="P:protein O-linked glycosylation via mannose"/>
    <property type="evidence" value="ECO:0007669"/>
    <property type="project" value="TreeGrafter"/>
</dbReference>
<feature type="region of interest" description="Disordered" evidence="2">
    <location>
        <begin position="84"/>
        <end position="121"/>
    </location>
</feature>
<dbReference type="EMBL" id="CAJPEX010000984">
    <property type="protein sequence ID" value="CAG0917866.1"/>
    <property type="molecule type" value="Genomic_DNA"/>
</dbReference>
<dbReference type="Gene3D" id="1.25.40.10">
    <property type="entry name" value="Tetratricopeptide repeat domain"/>
    <property type="match status" value="1"/>
</dbReference>
<evidence type="ECO:0000313" key="4">
    <source>
        <dbReference type="Proteomes" id="UP000678499"/>
    </source>
</evidence>
<organism evidence="3">
    <name type="scientific">Notodromas monacha</name>
    <dbReference type="NCBI Taxonomy" id="399045"/>
    <lineage>
        <taxon>Eukaryota</taxon>
        <taxon>Metazoa</taxon>
        <taxon>Ecdysozoa</taxon>
        <taxon>Arthropoda</taxon>
        <taxon>Crustacea</taxon>
        <taxon>Oligostraca</taxon>
        <taxon>Ostracoda</taxon>
        <taxon>Podocopa</taxon>
        <taxon>Podocopida</taxon>
        <taxon>Cypridocopina</taxon>
        <taxon>Cypridoidea</taxon>
        <taxon>Cyprididae</taxon>
        <taxon>Notodromas</taxon>
    </lineage>
</organism>
<dbReference type="PROSITE" id="PS50005">
    <property type="entry name" value="TPR"/>
    <property type="match status" value="1"/>
</dbReference>
<feature type="compositionally biased region" description="Low complexity" evidence="2">
    <location>
        <begin position="86"/>
        <end position="109"/>
    </location>
</feature>
<keyword evidence="1" id="KW-0802">TPR repeat</keyword>
<proteinExistence type="predicted"/>
<gene>
    <name evidence="3" type="ORF">NMOB1V02_LOCUS5441</name>
</gene>
<reference evidence="3" key="1">
    <citation type="submission" date="2020-11" db="EMBL/GenBank/DDBJ databases">
        <authorList>
            <person name="Tran Van P."/>
        </authorList>
    </citation>
    <scope>NUCLEOTIDE SEQUENCE</scope>
</reference>
<dbReference type="InterPro" id="IPR019734">
    <property type="entry name" value="TPR_rpt"/>
</dbReference>
<dbReference type="PANTHER" id="PTHR44395:SF1">
    <property type="entry name" value="PROTEIN O-MANNOSYL-TRANSFERASE TMTC3"/>
    <property type="match status" value="1"/>
</dbReference>
<feature type="repeat" description="TPR" evidence="1">
    <location>
        <begin position="33"/>
        <end position="66"/>
    </location>
</feature>